<dbReference type="Proteomes" id="UP001184861">
    <property type="component" value="Unassembled WGS sequence"/>
</dbReference>
<proteinExistence type="predicted"/>
<reference evidence="1" key="1">
    <citation type="submission" date="2023-07" db="EMBL/GenBank/DDBJ databases">
        <title>Sorghum-associated microbial communities from plants grown in Nebraska, USA.</title>
        <authorList>
            <person name="Schachtman D."/>
        </authorList>
    </citation>
    <scope>NUCLEOTIDE SEQUENCE</scope>
    <source>
        <strain evidence="1">DS2360</strain>
    </source>
</reference>
<dbReference type="RefSeq" id="WP_202269856.1">
    <property type="nucleotide sequence ID" value="NZ_JAVDQY010000005.1"/>
</dbReference>
<protein>
    <submittedName>
        <fullName evidence="1">Protein involved in ribonucleotide reduction</fullName>
    </submittedName>
</protein>
<evidence type="ECO:0000313" key="2">
    <source>
        <dbReference type="Proteomes" id="UP001184861"/>
    </source>
</evidence>
<dbReference type="AlphaFoldDB" id="A0AAE3YAL0"/>
<gene>
    <name evidence="1" type="ORF">J2787_004020</name>
</gene>
<dbReference type="EMBL" id="JAVDQY010000005">
    <property type="protein sequence ID" value="MDR6528583.1"/>
    <property type="molecule type" value="Genomic_DNA"/>
</dbReference>
<organism evidence="1 2">
    <name type="scientific">Chryseobacterium rhizosphaerae</name>
    <dbReference type="NCBI Taxonomy" id="395937"/>
    <lineage>
        <taxon>Bacteria</taxon>
        <taxon>Pseudomonadati</taxon>
        <taxon>Bacteroidota</taxon>
        <taxon>Flavobacteriia</taxon>
        <taxon>Flavobacteriales</taxon>
        <taxon>Weeksellaceae</taxon>
        <taxon>Chryseobacterium group</taxon>
        <taxon>Chryseobacterium</taxon>
    </lineage>
</organism>
<accession>A0AAE3YAL0</accession>
<sequence>MKENNVMSVNGNQSLFIQKTTMEKVRIKDVGKMQEEIKKEMPDPAKIAVPE</sequence>
<name>A0AAE3YAL0_9FLAO</name>
<comment type="caution">
    <text evidence="1">The sequence shown here is derived from an EMBL/GenBank/DDBJ whole genome shotgun (WGS) entry which is preliminary data.</text>
</comment>
<evidence type="ECO:0000313" key="1">
    <source>
        <dbReference type="EMBL" id="MDR6528583.1"/>
    </source>
</evidence>